<evidence type="ECO:0000313" key="2">
    <source>
        <dbReference type="EMBL" id="CAJ1390181.1"/>
    </source>
</evidence>
<dbReference type="SMART" id="SM00213">
    <property type="entry name" value="UBQ"/>
    <property type="match status" value="1"/>
</dbReference>
<dbReference type="PROSITE" id="PS50053">
    <property type="entry name" value="UBIQUITIN_2"/>
    <property type="match status" value="1"/>
</dbReference>
<keyword evidence="3" id="KW-1185">Reference proteome</keyword>
<dbReference type="Proteomes" id="UP001178507">
    <property type="component" value="Unassembled WGS sequence"/>
</dbReference>
<dbReference type="Gene3D" id="3.10.20.90">
    <property type="entry name" value="Phosphatidylinositol 3-kinase Catalytic Subunit, Chain A, domain 1"/>
    <property type="match status" value="1"/>
</dbReference>
<protein>
    <recommendedName>
        <fullName evidence="1">Ubiquitin-like domain-containing protein</fullName>
    </recommendedName>
</protein>
<name>A0AA36ILU9_9DINO</name>
<sequence>MGPRLDPEPFPELALPEFSLTLREVSGREMQLSVSTGTTVAQLLQQVQQERDIKQHLVKLARGDSFLELRADATLGDLGIAEPTELTLLQRAPRVIQEPGQSQWNSDYVCEVLEIQEELTLGFKVRGDGSHGSLQDPSRS</sequence>
<accession>A0AA36ILU9</accession>
<dbReference type="SUPFAM" id="SSF54236">
    <property type="entry name" value="Ubiquitin-like"/>
    <property type="match status" value="1"/>
</dbReference>
<dbReference type="AlphaFoldDB" id="A0AA36ILU9"/>
<gene>
    <name evidence="2" type="ORF">EVOR1521_LOCUS15665</name>
</gene>
<comment type="caution">
    <text evidence="2">The sequence shown here is derived from an EMBL/GenBank/DDBJ whole genome shotgun (WGS) entry which is preliminary data.</text>
</comment>
<dbReference type="EMBL" id="CAUJNA010002019">
    <property type="protein sequence ID" value="CAJ1390181.1"/>
    <property type="molecule type" value="Genomic_DNA"/>
</dbReference>
<proteinExistence type="predicted"/>
<dbReference type="InterPro" id="IPR029071">
    <property type="entry name" value="Ubiquitin-like_domsf"/>
</dbReference>
<organism evidence="2 3">
    <name type="scientific">Effrenium voratum</name>
    <dbReference type="NCBI Taxonomy" id="2562239"/>
    <lineage>
        <taxon>Eukaryota</taxon>
        <taxon>Sar</taxon>
        <taxon>Alveolata</taxon>
        <taxon>Dinophyceae</taxon>
        <taxon>Suessiales</taxon>
        <taxon>Symbiodiniaceae</taxon>
        <taxon>Effrenium</taxon>
    </lineage>
</organism>
<feature type="domain" description="Ubiquitin-like" evidence="1">
    <location>
        <begin position="18"/>
        <end position="91"/>
    </location>
</feature>
<evidence type="ECO:0000313" key="3">
    <source>
        <dbReference type="Proteomes" id="UP001178507"/>
    </source>
</evidence>
<reference evidence="2" key="1">
    <citation type="submission" date="2023-08" db="EMBL/GenBank/DDBJ databases">
        <authorList>
            <person name="Chen Y."/>
            <person name="Shah S."/>
            <person name="Dougan E. K."/>
            <person name="Thang M."/>
            <person name="Chan C."/>
        </authorList>
    </citation>
    <scope>NUCLEOTIDE SEQUENCE</scope>
</reference>
<dbReference type="InterPro" id="IPR000626">
    <property type="entry name" value="Ubiquitin-like_dom"/>
</dbReference>
<evidence type="ECO:0000259" key="1">
    <source>
        <dbReference type="PROSITE" id="PS50053"/>
    </source>
</evidence>
<feature type="non-terminal residue" evidence="2">
    <location>
        <position position="140"/>
    </location>
</feature>